<evidence type="ECO:0000313" key="15">
    <source>
        <dbReference type="EMBL" id="HIY80307.1"/>
    </source>
</evidence>
<dbReference type="GO" id="GO:0005886">
    <property type="term" value="C:plasma membrane"/>
    <property type="evidence" value="ECO:0007669"/>
    <property type="project" value="UniProtKB-SubCell"/>
</dbReference>
<comment type="subcellular location">
    <subcellularLocation>
        <location evidence="2">Cell membrane</location>
        <topology evidence="2">Multi-pass membrane protein</topology>
    </subcellularLocation>
</comment>
<name>A0A9D1ZCT1_9ACTN</name>
<comment type="cofactor">
    <cofactor evidence="1">
        <name>Zn(2+)</name>
        <dbReference type="ChEBI" id="CHEBI:29105"/>
    </cofactor>
</comment>
<dbReference type="Pfam" id="PF02163">
    <property type="entry name" value="Peptidase_M50"/>
    <property type="match status" value="1"/>
</dbReference>
<organism evidence="15 16">
    <name type="scientific">Candidatus Olsenella excrementavium</name>
    <dbReference type="NCBI Taxonomy" id="2838709"/>
    <lineage>
        <taxon>Bacteria</taxon>
        <taxon>Bacillati</taxon>
        <taxon>Actinomycetota</taxon>
        <taxon>Coriobacteriia</taxon>
        <taxon>Coriobacteriales</taxon>
        <taxon>Atopobiaceae</taxon>
        <taxon>Olsenella</taxon>
    </lineage>
</organism>
<evidence type="ECO:0000256" key="13">
    <source>
        <dbReference type="SAM" id="Phobius"/>
    </source>
</evidence>
<dbReference type="GO" id="GO:0006508">
    <property type="term" value="P:proteolysis"/>
    <property type="evidence" value="ECO:0007669"/>
    <property type="project" value="UniProtKB-KW"/>
</dbReference>
<keyword evidence="12 13" id="KW-0472">Membrane</keyword>
<evidence type="ECO:0000256" key="3">
    <source>
        <dbReference type="ARBA" id="ARBA00007931"/>
    </source>
</evidence>
<protein>
    <submittedName>
        <fullName evidence="15">Site-2 protease family protein</fullName>
    </submittedName>
</protein>
<feature type="transmembrane region" description="Helical" evidence="13">
    <location>
        <begin position="97"/>
        <end position="117"/>
    </location>
</feature>
<dbReference type="CDD" id="cd06158">
    <property type="entry name" value="S2P-M50_like_1"/>
    <property type="match status" value="1"/>
</dbReference>
<dbReference type="GO" id="GO:0008237">
    <property type="term" value="F:metallopeptidase activity"/>
    <property type="evidence" value="ECO:0007669"/>
    <property type="project" value="UniProtKB-KW"/>
</dbReference>
<dbReference type="PANTHER" id="PTHR35864:SF1">
    <property type="entry name" value="ZINC METALLOPROTEASE YWHC-RELATED"/>
    <property type="match status" value="1"/>
</dbReference>
<keyword evidence="7" id="KW-0479">Metal-binding</keyword>
<comment type="caution">
    <text evidence="15">The sequence shown here is derived from an EMBL/GenBank/DDBJ whole genome shotgun (WGS) entry which is preliminary data.</text>
</comment>
<evidence type="ECO:0000259" key="14">
    <source>
        <dbReference type="Pfam" id="PF02163"/>
    </source>
</evidence>
<evidence type="ECO:0000256" key="11">
    <source>
        <dbReference type="ARBA" id="ARBA00023049"/>
    </source>
</evidence>
<evidence type="ECO:0000256" key="4">
    <source>
        <dbReference type="ARBA" id="ARBA00022475"/>
    </source>
</evidence>
<keyword evidence="6 13" id="KW-0812">Transmembrane</keyword>
<comment type="similarity">
    <text evidence="3">Belongs to the peptidase M50B family.</text>
</comment>
<dbReference type="Proteomes" id="UP000824133">
    <property type="component" value="Unassembled WGS sequence"/>
</dbReference>
<evidence type="ECO:0000256" key="10">
    <source>
        <dbReference type="ARBA" id="ARBA00022989"/>
    </source>
</evidence>
<evidence type="ECO:0000256" key="6">
    <source>
        <dbReference type="ARBA" id="ARBA00022692"/>
    </source>
</evidence>
<evidence type="ECO:0000256" key="9">
    <source>
        <dbReference type="ARBA" id="ARBA00022833"/>
    </source>
</evidence>
<dbReference type="GO" id="GO:0046872">
    <property type="term" value="F:metal ion binding"/>
    <property type="evidence" value="ECO:0007669"/>
    <property type="project" value="UniProtKB-KW"/>
</dbReference>
<evidence type="ECO:0000256" key="7">
    <source>
        <dbReference type="ARBA" id="ARBA00022723"/>
    </source>
</evidence>
<dbReference type="InterPro" id="IPR044537">
    <property type="entry name" value="Rip2-like"/>
</dbReference>
<dbReference type="AlphaFoldDB" id="A0A9D1ZCT1"/>
<dbReference type="PANTHER" id="PTHR35864">
    <property type="entry name" value="ZINC METALLOPROTEASE MJ0611-RELATED"/>
    <property type="match status" value="1"/>
</dbReference>
<keyword evidence="5 15" id="KW-0645">Protease</keyword>
<dbReference type="InterPro" id="IPR052348">
    <property type="entry name" value="Metallopeptidase_M50B"/>
</dbReference>
<feature type="transmembrane region" description="Helical" evidence="13">
    <location>
        <begin position="190"/>
        <end position="208"/>
    </location>
</feature>
<feature type="transmembrane region" description="Helical" evidence="13">
    <location>
        <begin position="137"/>
        <end position="161"/>
    </location>
</feature>
<proteinExistence type="inferred from homology"/>
<dbReference type="InterPro" id="IPR008915">
    <property type="entry name" value="Peptidase_M50"/>
</dbReference>
<reference evidence="15" key="1">
    <citation type="journal article" date="2021" name="PeerJ">
        <title>Extensive microbial diversity within the chicken gut microbiome revealed by metagenomics and culture.</title>
        <authorList>
            <person name="Gilroy R."/>
            <person name="Ravi A."/>
            <person name="Getino M."/>
            <person name="Pursley I."/>
            <person name="Horton D.L."/>
            <person name="Alikhan N.F."/>
            <person name="Baker D."/>
            <person name="Gharbi K."/>
            <person name="Hall N."/>
            <person name="Watson M."/>
            <person name="Adriaenssens E.M."/>
            <person name="Foster-Nyarko E."/>
            <person name="Jarju S."/>
            <person name="Secka A."/>
            <person name="Antonio M."/>
            <person name="Oren A."/>
            <person name="Chaudhuri R.R."/>
            <person name="La Ragione R."/>
            <person name="Hildebrand F."/>
            <person name="Pallen M.J."/>
        </authorList>
    </citation>
    <scope>NUCLEOTIDE SEQUENCE</scope>
    <source>
        <strain evidence="15">ChiHjej10B9-743</strain>
    </source>
</reference>
<keyword evidence="8" id="KW-0378">Hydrolase</keyword>
<reference evidence="15" key="2">
    <citation type="submission" date="2021-04" db="EMBL/GenBank/DDBJ databases">
        <authorList>
            <person name="Gilroy R."/>
        </authorList>
    </citation>
    <scope>NUCLEOTIDE SEQUENCE</scope>
    <source>
        <strain evidence="15">ChiHjej10B9-743</strain>
    </source>
</reference>
<evidence type="ECO:0000256" key="5">
    <source>
        <dbReference type="ARBA" id="ARBA00022670"/>
    </source>
</evidence>
<feature type="domain" description="Peptidase M50" evidence="14">
    <location>
        <begin position="14"/>
        <end position="201"/>
    </location>
</feature>
<evidence type="ECO:0000256" key="2">
    <source>
        <dbReference type="ARBA" id="ARBA00004651"/>
    </source>
</evidence>
<accession>A0A9D1ZCT1</accession>
<keyword evidence="9" id="KW-0862">Zinc</keyword>
<gene>
    <name evidence="15" type="ORF">IAA42_07735</name>
</gene>
<feature type="transmembrane region" description="Helical" evidence="13">
    <location>
        <begin position="57"/>
        <end position="77"/>
    </location>
</feature>
<keyword evidence="4" id="KW-1003">Cell membrane</keyword>
<evidence type="ECO:0000256" key="12">
    <source>
        <dbReference type="ARBA" id="ARBA00023136"/>
    </source>
</evidence>
<evidence type="ECO:0000256" key="8">
    <source>
        <dbReference type="ARBA" id="ARBA00022801"/>
    </source>
</evidence>
<keyword evidence="10 13" id="KW-1133">Transmembrane helix</keyword>
<evidence type="ECO:0000313" key="16">
    <source>
        <dbReference type="Proteomes" id="UP000824133"/>
    </source>
</evidence>
<dbReference type="EMBL" id="DXCP01000056">
    <property type="protein sequence ID" value="HIY80307.1"/>
    <property type="molecule type" value="Genomic_DNA"/>
</dbReference>
<evidence type="ECO:0000256" key="1">
    <source>
        <dbReference type="ARBA" id="ARBA00001947"/>
    </source>
</evidence>
<keyword evidence="11" id="KW-0482">Metalloprotease</keyword>
<sequence length="230" mass="24657">MGYSASELISVAITVVLVMASAIVHEVAHGWVALRCGDPTARDAGRLTLDPRAHLDGFGSVVLPLVMALLGGPVFAFAKPVPYNPRRLRNPRRDEVLVALAGPVSNLLQAAIGAVVVRLGWDALVDAALSGSIPIEAVGWIFEILATYISVNLVLCFFNLIPLPPLDGSKVVLFFLGGEARASYYRLEQYAMPILIVVLYVLPSVLRFDPLGAYLSWTAGGVYDLLMTGL</sequence>